<protein>
    <submittedName>
        <fullName evidence="1">Uncharacterized protein</fullName>
    </submittedName>
</protein>
<reference evidence="1 2" key="1">
    <citation type="submission" date="2019-03" db="EMBL/GenBank/DDBJ databases">
        <title>Single cell metagenomics reveals metabolic interactions within the superorganism composed of flagellate Streblomastix strix and complex community of Bacteroidetes bacteria on its surface.</title>
        <authorList>
            <person name="Treitli S.C."/>
            <person name="Kolisko M."/>
            <person name="Husnik F."/>
            <person name="Keeling P."/>
            <person name="Hampl V."/>
        </authorList>
    </citation>
    <scope>NUCLEOTIDE SEQUENCE [LARGE SCALE GENOMIC DNA]</scope>
    <source>
        <strain evidence="1">ST1C</strain>
    </source>
</reference>
<proteinExistence type="predicted"/>
<name>A0A5J4T8T6_9EUKA</name>
<evidence type="ECO:0000313" key="1">
    <source>
        <dbReference type="EMBL" id="KAA6354657.1"/>
    </source>
</evidence>
<dbReference type="AlphaFoldDB" id="A0A5J4T8T6"/>
<feature type="non-terminal residue" evidence="1">
    <location>
        <position position="1"/>
    </location>
</feature>
<comment type="caution">
    <text evidence="1">The sequence shown here is derived from an EMBL/GenBank/DDBJ whole genome shotgun (WGS) entry which is preliminary data.</text>
</comment>
<sequence length="21" mass="2419">VELEQSNFIDSRLQLEGINVD</sequence>
<organism evidence="1 2">
    <name type="scientific">Streblomastix strix</name>
    <dbReference type="NCBI Taxonomy" id="222440"/>
    <lineage>
        <taxon>Eukaryota</taxon>
        <taxon>Metamonada</taxon>
        <taxon>Preaxostyla</taxon>
        <taxon>Oxymonadida</taxon>
        <taxon>Streblomastigidae</taxon>
        <taxon>Streblomastix</taxon>
    </lineage>
</organism>
<dbReference type="EMBL" id="SNRW01035928">
    <property type="protein sequence ID" value="KAA6354657.1"/>
    <property type="molecule type" value="Genomic_DNA"/>
</dbReference>
<gene>
    <name evidence="1" type="ORF">EZS28_049816</name>
</gene>
<dbReference type="Proteomes" id="UP000324800">
    <property type="component" value="Unassembled WGS sequence"/>
</dbReference>
<accession>A0A5J4T8T6</accession>
<evidence type="ECO:0000313" key="2">
    <source>
        <dbReference type="Proteomes" id="UP000324800"/>
    </source>
</evidence>